<feature type="region of interest" description="Disordered" evidence="1">
    <location>
        <begin position="78"/>
        <end position="97"/>
    </location>
</feature>
<dbReference type="Proteomes" id="UP000679307">
    <property type="component" value="Chromosome"/>
</dbReference>
<organism evidence="2 3">
    <name type="scientific">Nocardioides aquaticus</name>
    <dbReference type="NCBI Taxonomy" id="160826"/>
    <lineage>
        <taxon>Bacteria</taxon>
        <taxon>Bacillati</taxon>
        <taxon>Actinomycetota</taxon>
        <taxon>Actinomycetes</taxon>
        <taxon>Propionibacteriales</taxon>
        <taxon>Nocardioidaceae</taxon>
        <taxon>Nocardioides</taxon>
    </lineage>
</organism>
<name>A0ABX8EIJ2_9ACTN</name>
<proteinExistence type="predicted"/>
<gene>
    <name evidence="2" type="ORF">ENKNEFLB_02105</name>
</gene>
<reference evidence="2 3" key="1">
    <citation type="submission" date="2021-05" db="EMBL/GenBank/DDBJ databases">
        <title>Complete genome of Nocardioides aquaticus KCTC 9944T isolated from meromictic and hypersaline Ekho Lake, Antarctica.</title>
        <authorList>
            <person name="Hwang K."/>
            <person name="Kim K.M."/>
            <person name="Choe H."/>
        </authorList>
    </citation>
    <scope>NUCLEOTIDE SEQUENCE [LARGE SCALE GENOMIC DNA]</scope>
    <source>
        <strain evidence="2 3">KCTC 9944</strain>
    </source>
</reference>
<sequence>MNPPAEARDPLSARDRLSLARVPDADLDATVEAWLPRWISTARTILEYGEEGLVDGLVEEQAVAVLLLARQVRRLSQTTVRPAGQLPQPPADTTGTV</sequence>
<keyword evidence="3" id="KW-1185">Reference proteome</keyword>
<evidence type="ECO:0000256" key="1">
    <source>
        <dbReference type="SAM" id="MobiDB-lite"/>
    </source>
</evidence>
<evidence type="ECO:0000313" key="2">
    <source>
        <dbReference type="EMBL" id="QVT79715.1"/>
    </source>
</evidence>
<evidence type="ECO:0008006" key="4">
    <source>
        <dbReference type="Google" id="ProtNLM"/>
    </source>
</evidence>
<dbReference type="EMBL" id="CP075371">
    <property type="protein sequence ID" value="QVT79715.1"/>
    <property type="molecule type" value="Genomic_DNA"/>
</dbReference>
<dbReference type="RefSeq" id="WP_214059124.1">
    <property type="nucleotide sequence ID" value="NZ_BAAAHS010000068.1"/>
</dbReference>
<evidence type="ECO:0000313" key="3">
    <source>
        <dbReference type="Proteomes" id="UP000679307"/>
    </source>
</evidence>
<protein>
    <recommendedName>
        <fullName evidence="4">RNA polymerase sigma-70 region 2 domain-containing protein</fullName>
    </recommendedName>
</protein>
<accession>A0ABX8EIJ2</accession>